<evidence type="ECO:0000313" key="2">
    <source>
        <dbReference type="EMBL" id="KAK2083850.1"/>
    </source>
</evidence>
<evidence type="ECO:0000313" key="3">
    <source>
        <dbReference type="Proteomes" id="UP001266305"/>
    </source>
</evidence>
<organism evidence="2 3">
    <name type="scientific">Saguinus oedipus</name>
    <name type="common">Cotton-top tamarin</name>
    <name type="synonym">Oedipomidas oedipus</name>
    <dbReference type="NCBI Taxonomy" id="9490"/>
    <lineage>
        <taxon>Eukaryota</taxon>
        <taxon>Metazoa</taxon>
        <taxon>Chordata</taxon>
        <taxon>Craniata</taxon>
        <taxon>Vertebrata</taxon>
        <taxon>Euteleostomi</taxon>
        <taxon>Mammalia</taxon>
        <taxon>Eutheria</taxon>
        <taxon>Euarchontoglires</taxon>
        <taxon>Primates</taxon>
        <taxon>Haplorrhini</taxon>
        <taxon>Platyrrhini</taxon>
        <taxon>Cebidae</taxon>
        <taxon>Callitrichinae</taxon>
        <taxon>Saguinus</taxon>
    </lineage>
</organism>
<dbReference type="EMBL" id="JASSZA010000023">
    <property type="protein sequence ID" value="KAK2083850.1"/>
    <property type="molecule type" value="Genomic_DNA"/>
</dbReference>
<accession>A0ABQ9TGX4</accession>
<name>A0ABQ9TGX4_SAGOE</name>
<evidence type="ECO:0000256" key="1">
    <source>
        <dbReference type="SAM" id="MobiDB-lite"/>
    </source>
</evidence>
<proteinExistence type="predicted"/>
<keyword evidence="3" id="KW-1185">Reference proteome</keyword>
<protein>
    <submittedName>
        <fullName evidence="2">Uncharacterized protein</fullName>
    </submittedName>
</protein>
<comment type="caution">
    <text evidence="2">The sequence shown here is derived from an EMBL/GenBank/DDBJ whole genome shotgun (WGS) entry which is preliminary data.</text>
</comment>
<dbReference type="Proteomes" id="UP001266305">
    <property type="component" value="Unassembled WGS sequence"/>
</dbReference>
<feature type="region of interest" description="Disordered" evidence="1">
    <location>
        <begin position="76"/>
        <end position="96"/>
    </location>
</feature>
<sequence length="107" mass="11691">MEKCSLSEVSGSGDRCPRETAFVFEWVPAVLPTRGTEAPLHDFLCQDHLQGLVHSKLSQGAANVQVYLKALEEKARRPSLEPKPLPPPCASDLPQQKNAILENAVMA</sequence>
<reference evidence="2 3" key="1">
    <citation type="submission" date="2023-05" db="EMBL/GenBank/DDBJ databases">
        <title>B98-5 Cell Line De Novo Hybrid Assembly: An Optical Mapping Approach.</title>
        <authorList>
            <person name="Kananen K."/>
            <person name="Auerbach J.A."/>
            <person name="Kautto E."/>
            <person name="Blachly J.S."/>
        </authorList>
    </citation>
    <scope>NUCLEOTIDE SEQUENCE [LARGE SCALE GENOMIC DNA]</scope>
    <source>
        <strain evidence="2">B95-8</strain>
        <tissue evidence="2">Cell line</tissue>
    </source>
</reference>
<gene>
    <name evidence="2" type="ORF">P7K49_039086</name>
</gene>